<dbReference type="STRING" id="446470.Snas_2049"/>
<keyword evidence="4 7" id="KW-1133">Transmembrane helix</keyword>
<keyword evidence="9" id="KW-1185">Reference proteome</keyword>
<protein>
    <submittedName>
        <fullName evidence="8">ABC-3 protein</fullName>
    </submittedName>
</protein>
<dbReference type="GO" id="GO:0043190">
    <property type="term" value="C:ATP-binding cassette (ABC) transporter complex"/>
    <property type="evidence" value="ECO:0007669"/>
    <property type="project" value="InterPro"/>
</dbReference>
<keyword evidence="3 6" id="KW-0812">Transmembrane</keyword>
<evidence type="ECO:0000256" key="6">
    <source>
        <dbReference type="RuleBase" id="RU003943"/>
    </source>
</evidence>
<feature type="transmembrane region" description="Helical" evidence="7">
    <location>
        <begin position="6"/>
        <end position="30"/>
    </location>
</feature>
<sequence length="283" mass="29134">MEIFTYGFMLQALAAAMIVGVSAPTVGIYLVQKRMALIGDGLGHVALTGVALGFLTNTQPLWTTLLVTALGAVAVEVIRTRGRASGDVALALLFYGGIAGGVFITSLVSGKTNANLNEYLFGALLTVSDAEVWAIGILGCVVTFVMVVLRPWLAAICHDEEHARVAGLPVGALNLLVAVTTAVTVSVAMRVVGLLLISALLVVPVVTAQQFTRGFATTMYSAMGLGLLASGAGFVTAGVLEEVPPGAAIVLVAVALFIVVAVGRAIWLALRRRALAPSVASIH</sequence>
<dbReference type="CDD" id="cd06550">
    <property type="entry name" value="TM_ABC_iron-siderophores_like"/>
    <property type="match status" value="1"/>
</dbReference>
<dbReference type="InterPro" id="IPR037294">
    <property type="entry name" value="ABC_BtuC-like"/>
</dbReference>
<comment type="subcellular location">
    <subcellularLocation>
        <location evidence="6">Cell membrane</location>
        <topology evidence="6">Multi-pass membrane protein</topology>
    </subcellularLocation>
    <subcellularLocation>
        <location evidence="1">Membrane</location>
        <topology evidence="1">Multi-pass membrane protein</topology>
    </subcellularLocation>
</comment>
<dbReference type="PANTHER" id="PTHR30477">
    <property type="entry name" value="ABC-TRANSPORTER METAL-BINDING PROTEIN"/>
    <property type="match status" value="1"/>
</dbReference>
<evidence type="ECO:0000256" key="7">
    <source>
        <dbReference type="SAM" id="Phobius"/>
    </source>
</evidence>
<evidence type="ECO:0000256" key="2">
    <source>
        <dbReference type="ARBA" id="ARBA00008034"/>
    </source>
</evidence>
<feature type="transmembrane region" description="Helical" evidence="7">
    <location>
        <begin position="130"/>
        <end position="153"/>
    </location>
</feature>
<dbReference type="Gene3D" id="1.10.3470.10">
    <property type="entry name" value="ABC transporter involved in vitamin B12 uptake, BtuC"/>
    <property type="match status" value="1"/>
</dbReference>
<dbReference type="HOGENOM" id="CLU_028808_3_1_11"/>
<feature type="transmembrane region" description="Helical" evidence="7">
    <location>
        <begin position="90"/>
        <end position="110"/>
    </location>
</feature>
<accession>D3Q0K8</accession>
<dbReference type="SUPFAM" id="SSF81345">
    <property type="entry name" value="ABC transporter involved in vitamin B12 uptake, BtuC"/>
    <property type="match status" value="1"/>
</dbReference>
<dbReference type="AlphaFoldDB" id="D3Q0K8"/>
<reference evidence="8 9" key="1">
    <citation type="journal article" date="2009" name="Stand. Genomic Sci.">
        <title>Complete genome sequence of Stackebrandtia nassauensis type strain (LLR-40K-21).</title>
        <authorList>
            <person name="Munk C."/>
            <person name="Lapidus A."/>
            <person name="Copeland A."/>
            <person name="Jando M."/>
            <person name="Mayilraj S."/>
            <person name="Glavina Del Rio T."/>
            <person name="Nolan M."/>
            <person name="Chen F."/>
            <person name="Lucas S."/>
            <person name="Tice H."/>
            <person name="Cheng J.F."/>
            <person name="Han C."/>
            <person name="Detter J.C."/>
            <person name="Bruce D."/>
            <person name="Goodwin L."/>
            <person name="Chain P."/>
            <person name="Pitluck S."/>
            <person name="Goker M."/>
            <person name="Ovchinikova G."/>
            <person name="Pati A."/>
            <person name="Ivanova N."/>
            <person name="Mavromatis K."/>
            <person name="Chen A."/>
            <person name="Palaniappan K."/>
            <person name="Land M."/>
            <person name="Hauser L."/>
            <person name="Chang Y.J."/>
            <person name="Jeffries C.D."/>
            <person name="Bristow J."/>
            <person name="Eisen J.A."/>
            <person name="Markowitz V."/>
            <person name="Hugenholtz P."/>
            <person name="Kyrpides N.C."/>
            <person name="Klenk H.P."/>
        </authorList>
    </citation>
    <scope>NUCLEOTIDE SEQUENCE [LARGE SCALE GENOMIC DNA]</scope>
    <source>
        <strain evidence="9">DSM 44728 / CIP 108903 / NRRL B-16338 / NBRC 102104 / LLR-40K-21</strain>
    </source>
</reference>
<dbReference type="InterPro" id="IPR001626">
    <property type="entry name" value="ABC_TroCD"/>
</dbReference>
<evidence type="ECO:0000256" key="4">
    <source>
        <dbReference type="ARBA" id="ARBA00022989"/>
    </source>
</evidence>
<evidence type="ECO:0000256" key="5">
    <source>
        <dbReference type="ARBA" id="ARBA00023136"/>
    </source>
</evidence>
<feature type="transmembrane region" description="Helical" evidence="7">
    <location>
        <begin position="246"/>
        <end position="270"/>
    </location>
</feature>
<dbReference type="GO" id="GO:0055085">
    <property type="term" value="P:transmembrane transport"/>
    <property type="evidence" value="ECO:0007669"/>
    <property type="project" value="InterPro"/>
</dbReference>
<dbReference type="Proteomes" id="UP000000844">
    <property type="component" value="Chromosome"/>
</dbReference>
<dbReference type="KEGG" id="sna:Snas_2049"/>
<dbReference type="GO" id="GO:0010043">
    <property type="term" value="P:response to zinc ion"/>
    <property type="evidence" value="ECO:0007669"/>
    <property type="project" value="TreeGrafter"/>
</dbReference>
<keyword evidence="5 7" id="KW-0472">Membrane</keyword>
<feature type="transmembrane region" description="Helical" evidence="7">
    <location>
        <begin position="165"/>
        <end position="185"/>
    </location>
</feature>
<evidence type="ECO:0000256" key="1">
    <source>
        <dbReference type="ARBA" id="ARBA00004141"/>
    </source>
</evidence>
<dbReference type="Pfam" id="PF00950">
    <property type="entry name" value="ABC-3"/>
    <property type="match status" value="1"/>
</dbReference>
<dbReference type="OrthoDB" id="9798540at2"/>
<dbReference type="EMBL" id="CP001778">
    <property type="protein sequence ID" value="ADD41744.1"/>
    <property type="molecule type" value="Genomic_DNA"/>
</dbReference>
<name>D3Q0K8_STANL</name>
<keyword evidence="6" id="KW-0813">Transport</keyword>
<evidence type="ECO:0000313" key="9">
    <source>
        <dbReference type="Proteomes" id="UP000000844"/>
    </source>
</evidence>
<comment type="similarity">
    <text evidence="2 6">Belongs to the ABC-3 integral membrane protein family.</text>
</comment>
<organism evidence="8 9">
    <name type="scientific">Stackebrandtia nassauensis (strain DSM 44728 / CIP 108903 / NRRL B-16338 / NBRC 102104 / LLR-40K-21)</name>
    <dbReference type="NCBI Taxonomy" id="446470"/>
    <lineage>
        <taxon>Bacteria</taxon>
        <taxon>Bacillati</taxon>
        <taxon>Actinomycetota</taxon>
        <taxon>Actinomycetes</taxon>
        <taxon>Glycomycetales</taxon>
        <taxon>Glycomycetaceae</taxon>
        <taxon>Stackebrandtia</taxon>
    </lineage>
</organism>
<feature type="transmembrane region" description="Helical" evidence="7">
    <location>
        <begin position="37"/>
        <end position="55"/>
    </location>
</feature>
<evidence type="ECO:0000313" key="8">
    <source>
        <dbReference type="EMBL" id="ADD41744.1"/>
    </source>
</evidence>
<dbReference type="eggNOG" id="COG1108">
    <property type="taxonomic scope" value="Bacteria"/>
</dbReference>
<dbReference type="RefSeq" id="WP_013017315.1">
    <property type="nucleotide sequence ID" value="NC_013947.1"/>
</dbReference>
<evidence type="ECO:0000256" key="3">
    <source>
        <dbReference type="ARBA" id="ARBA00022692"/>
    </source>
</evidence>
<feature type="transmembrane region" description="Helical" evidence="7">
    <location>
        <begin position="220"/>
        <end position="240"/>
    </location>
</feature>
<dbReference type="PANTHER" id="PTHR30477:SF0">
    <property type="entry name" value="METAL TRANSPORT SYSTEM MEMBRANE PROTEIN TM_0125-RELATED"/>
    <property type="match status" value="1"/>
</dbReference>
<feature type="transmembrane region" description="Helical" evidence="7">
    <location>
        <begin position="191"/>
        <end position="208"/>
    </location>
</feature>
<proteinExistence type="inferred from homology"/>
<gene>
    <name evidence="8" type="ordered locus">Snas_2049</name>
</gene>